<evidence type="ECO:0000313" key="5">
    <source>
        <dbReference type="EMBL" id="SMO64350.1"/>
    </source>
</evidence>
<dbReference type="InterPro" id="IPR036388">
    <property type="entry name" value="WH-like_DNA-bd_sf"/>
</dbReference>
<gene>
    <name evidence="5" type="ORF">SAMN06265350_10531</name>
</gene>
<evidence type="ECO:0000256" key="3">
    <source>
        <dbReference type="ARBA" id="ARBA00023163"/>
    </source>
</evidence>
<dbReference type="InterPro" id="IPR036390">
    <property type="entry name" value="WH_DNA-bd_sf"/>
</dbReference>
<keyword evidence="1" id="KW-0805">Transcription regulation</keyword>
<sequence>MDKKIQVSTLSEQIVEKLKLEIISGKLKEGERILEQQLATEFGVSRIPVREALKTLASENFITIQPFKGAIVKDVQMPDVEETLNIHLALLDLIRDKVKNKLTIADFEKADKILDAVEANTDFRNFKRLTWDFAEVMYAPSGLSHTIDILKEIYQMFSRATVLLKKFTSEAAYPHTTNREFLNLCKEGHYDEAFAVRKQHIIKVREEYMTIVNKLHSENVRITA</sequence>
<feature type="domain" description="HTH gntR-type" evidence="4">
    <location>
        <begin position="8"/>
        <end position="75"/>
    </location>
</feature>
<dbReference type="EMBL" id="FXSZ01000005">
    <property type="protein sequence ID" value="SMO64350.1"/>
    <property type="molecule type" value="Genomic_DNA"/>
</dbReference>
<dbReference type="AlphaFoldDB" id="A0A521D0D6"/>
<dbReference type="Pfam" id="PF00392">
    <property type="entry name" value="GntR"/>
    <property type="match status" value="1"/>
</dbReference>
<dbReference type="SMART" id="SM00345">
    <property type="entry name" value="HTH_GNTR"/>
    <property type="match status" value="1"/>
</dbReference>
<dbReference type="Gene3D" id="1.10.10.10">
    <property type="entry name" value="Winged helix-like DNA-binding domain superfamily/Winged helix DNA-binding domain"/>
    <property type="match status" value="1"/>
</dbReference>
<proteinExistence type="predicted"/>
<dbReference type="SUPFAM" id="SSF46785">
    <property type="entry name" value="Winged helix' DNA-binding domain"/>
    <property type="match status" value="1"/>
</dbReference>
<dbReference type="PANTHER" id="PTHR43537:SF41">
    <property type="entry name" value="TRANSCRIPTIONAL REGULATORY PROTEIN"/>
    <property type="match status" value="1"/>
</dbReference>
<evidence type="ECO:0000256" key="2">
    <source>
        <dbReference type="ARBA" id="ARBA00023125"/>
    </source>
</evidence>
<keyword evidence="3" id="KW-0804">Transcription</keyword>
<dbReference type="InterPro" id="IPR000524">
    <property type="entry name" value="Tscrpt_reg_HTH_GntR"/>
</dbReference>
<dbReference type="InterPro" id="IPR008920">
    <property type="entry name" value="TF_FadR/GntR_C"/>
</dbReference>
<dbReference type="SUPFAM" id="SSF48008">
    <property type="entry name" value="GntR ligand-binding domain-like"/>
    <property type="match status" value="1"/>
</dbReference>
<keyword evidence="6" id="KW-1185">Reference proteome</keyword>
<dbReference type="CDD" id="cd07377">
    <property type="entry name" value="WHTH_GntR"/>
    <property type="match status" value="1"/>
</dbReference>
<dbReference type="RefSeq" id="WP_142603500.1">
    <property type="nucleotide sequence ID" value="NZ_FXSZ01000005.1"/>
</dbReference>
<dbReference type="GO" id="GO:0003677">
    <property type="term" value="F:DNA binding"/>
    <property type="evidence" value="ECO:0007669"/>
    <property type="project" value="UniProtKB-KW"/>
</dbReference>
<dbReference type="GO" id="GO:0003700">
    <property type="term" value="F:DNA-binding transcription factor activity"/>
    <property type="evidence" value="ECO:0007669"/>
    <property type="project" value="InterPro"/>
</dbReference>
<organism evidence="5 6">
    <name type="scientific">Solitalea koreensis</name>
    <dbReference type="NCBI Taxonomy" id="543615"/>
    <lineage>
        <taxon>Bacteria</taxon>
        <taxon>Pseudomonadati</taxon>
        <taxon>Bacteroidota</taxon>
        <taxon>Sphingobacteriia</taxon>
        <taxon>Sphingobacteriales</taxon>
        <taxon>Sphingobacteriaceae</taxon>
        <taxon>Solitalea</taxon>
    </lineage>
</organism>
<reference evidence="5 6" key="1">
    <citation type="submission" date="2017-05" db="EMBL/GenBank/DDBJ databases">
        <authorList>
            <person name="Varghese N."/>
            <person name="Submissions S."/>
        </authorList>
    </citation>
    <scope>NUCLEOTIDE SEQUENCE [LARGE SCALE GENOMIC DNA]</scope>
    <source>
        <strain evidence="5 6">DSM 21342</strain>
    </source>
</reference>
<name>A0A521D0D6_9SPHI</name>
<evidence type="ECO:0000259" key="4">
    <source>
        <dbReference type="PROSITE" id="PS50949"/>
    </source>
</evidence>
<dbReference type="PANTHER" id="PTHR43537">
    <property type="entry name" value="TRANSCRIPTIONAL REGULATOR, GNTR FAMILY"/>
    <property type="match status" value="1"/>
</dbReference>
<dbReference type="Gene3D" id="1.20.120.530">
    <property type="entry name" value="GntR ligand-binding domain-like"/>
    <property type="match status" value="1"/>
</dbReference>
<protein>
    <submittedName>
        <fullName evidence="5">DNA-binding transcriptional regulator, GntR family</fullName>
    </submittedName>
</protein>
<evidence type="ECO:0000256" key="1">
    <source>
        <dbReference type="ARBA" id="ARBA00023015"/>
    </source>
</evidence>
<dbReference type="Proteomes" id="UP000315971">
    <property type="component" value="Unassembled WGS sequence"/>
</dbReference>
<dbReference type="PROSITE" id="PS50949">
    <property type="entry name" value="HTH_GNTR"/>
    <property type="match status" value="1"/>
</dbReference>
<dbReference type="PRINTS" id="PR00035">
    <property type="entry name" value="HTHGNTR"/>
</dbReference>
<keyword evidence="2 5" id="KW-0238">DNA-binding</keyword>
<dbReference type="OrthoDB" id="154206at2"/>
<evidence type="ECO:0000313" key="6">
    <source>
        <dbReference type="Proteomes" id="UP000315971"/>
    </source>
</evidence>
<accession>A0A521D0D6</accession>